<keyword evidence="15 24" id="KW-0472">Membrane</keyword>
<feature type="transmembrane region" description="Helical" evidence="24">
    <location>
        <begin position="194"/>
        <end position="213"/>
    </location>
</feature>
<comment type="pathway">
    <text evidence="4">Lipid metabolism.</text>
</comment>
<evidence type="ECO:0000256" key="21">
    <source>
        <dbReference type="ARBA" id="ARBA00032396"/>
    </source>
</evidence>
<keyword evidence="10 25" id="KW-0808">Transferase</keyword>
<evidence type="ECO:0000256" key="11">
    <source>
        <dbReference type="ARBA" id="ARBA00022692"/>
    </source>
</evidence>
<keyword evidence="8" id="KW-1003">Cell membrane</keyword>
<evidence type="ECO:0000256" key="22">
    <source>
        <dbReference type="ARBA" id="ARBA00032743"/>
    </source>
</evidence>
<comment type="pathway">
    <text evidence="3">Phospholipid metabolism; CDP-diacylglycerol biosynthesis; CDP-diacylglycerol from sn-glycerol 3-phosphate: step 3/3.</text>
</comment>
<evidence type="ECO:0000256" key="7">
    <source>
        <dbReference type="ARBA" id="ARBA00019373"/>
    </source>
</evidence>
<dbReference type="Proteomes" id="UP000405524">
    <property type="component" value="Unassembled WGS sequence"/>
</dbReference>
<evidence type="ECO:0000256" key="17">
    <source>
        <dbReference type="ARBA" id="ARBA00023264"/>
    </source>
</evidence>
<comment type="catalytic activity">
    <reaction evidence="1">
        <text>a 1,2-diacyl-sn-glycero-3-phosphate + CTP + H(+) = a CDP-1,2-diacyl-sn-glycerol + diphosphate</text>
        <dbReference type="Rhea" id="RHEA:16229"/>
        <dbReference type="ChEBI" id="CHEBI:15378"/>
        <dbReference type="ChEBI" id="CHEBI:33019"/>
        <dbReference type="ChEBI" id="CHEBI:37563"/>
        <dbReference type="ChEBI" id="CHEBI:58332"/>
        <dbReference type="ChEBI" id="CHEBI:58608"/>
        <dbReference type="EC" id="2.7.7.41"/>
    </reaction>
</comment>
<organism evidence="25 26">
    <name type="scientific">Collinsella intestinalis</name>
    <dbReference type="NCBI Taxonomy" id="147207"/>
    <lineage>
        <taxon>Bacteria</taxon>
        <taxon>Bacillati</taxon>
        <taxon>Actinomycetota</taxon>
        <taxon>Coriobacteriia</taxon>
        <taxon>Coriobacteriales</taxon>
        <taxon>Coriobacteriaceae</taxon>
        <taxon>Collinsella</taxon>
    </lineage>
</organism>
<dbReference type="EMBL" id="CABWIC010000007">
    <property type="protein sequence ID" value="VWL91763.1"/>
    <property type="molecule type" value="Genomic_DNA"/>
</dbReference>
<reference evidence="25 26" key="1">
    <citation type="submission" date="2019-10" db="EMBL/GenBank/DDBJ databases">
        <authorList>
            <person name="Wolf R A."/>
        </authorList>
    </citation>
    <scope>NUCLEOTIDE SEQUENCE [LARGE SCALE GENOMIC DNA]</scope>
    <source>
        <strain evidence="25">Collinsella_intestinalis_DSM_13632</strain>
    </source>
</reference>
<keyword evidence="17" id="KW-1208">Phospholipid metabolism</keyword>
<proteinExistence type="inferred from homology"/>
<dbReference type="AlphaFoldDB" id="A0A5K1ITD3"/>
<evidence type="ECO:0000256" key="3">
    <source>
        <dbReference type="ARBA" id="ARBA00005119"/>
    </source>
</evidence>
<feature type="transmembrane region" description="Helical" evidence="24">
    <location>
        <begin position="120"/>
        <end position="141"/>
    </location>
</feature>
<evidence type="ECO:0000313" key="26">
    <source>
        <dbReference type="Proteomes" id="UP000405524"/>
    </source>
</evidence>
<evidence type="ECO:0000256" key="2">
    <source>
        <dbReference type="ARBA" id="ARBA00004651"/>
    </source>
</evidence>
<feature type="transmembrane region" description="Helical" evidence="24">
    <location>
        <begin position="153"/>
        <end position="173"/>
    </location>
</feature>
<dbReference type="GO" id="GO:0004605">
    <property type="term" value="F:phosphatidate cytidylyltransferase activity"/>
    <property type="evidence" value="ECO:0007669"/>
    <property type="project" value="UniProtKB-EC"/>
</dbReference>
<dbReference type="GO" id="GO:0005886">
    <property type="term" value="C:plasma membrane"/>
    <property type="evidence" value="ECO:0007669"/>
    <property type="project" value="UniProtKB-SubCell"/>
</dbReference>
<dbReference type="GeneID" id="77465395"/>
<dbReference type="PANTHER" id="PTHR46382">
    <property type="entry name" value="PHOSPHATIDATE CYTIDYLYLTRANSFERASE"/>
    <property type="match status" value="1"/>
</dbReference>
<evidence type="ECO:0000256" key="12">
    <source>
        <dbReference type="ARBA" id="ARBA00022695"/>
    </source>
</evidence>
<gene>
    <name evidence="25" type="primary">cdsA</name>
    <name evidence="25" type="ORF">JKKLCJKK_00408</name>
</gene>
<evidence type="ECO:0000256" key="18">
    <source>
        <dbReference type="ARBA" id="ARBA00029893"/>
    </source>
</evidence>
<evidence type="ECO:0000256" key="24">
    <source>
        <dbReference type="SAM" id="Phobius"/>
    </source>
</evidence>
<evidence type="ECO:0000256" key="20">
    <source>
        <dbReference type="ARBA" id="ARBA00032253"/>
    </source>
</evidence>
<evidence type="ECO:0000313" key="25">
    <source>
        <dbReference type="EMBL" id="VWL91763.1"/>
    </source>
</evidence>
<evidence type="ECO:0000256" key="13">
    <source>
        <dbReference type="ARBA" id="ARBA00022989"/>
    </source>
</evidence>
<evidence type="ECO:0000256" key="16">
    <source>
        <dbReference type="ARBA" id="ARBA00023209"/>
    </source>
</evidence>
<name>A0A5K1ITD3_9ACTN</name>
<keyword evidence="13 24" id="KW-1133">Transmembrane helix</keyword>
<dbReference type="RefSeq" id="WP_226803218.1">
    <property type="nucleotide sequence ID" value="NZ_CABWIC010000007.1"/>
</dbReference>
<evidence type="ECO:0000256" key="15">
    <source>
        <dbReference type="ARBA" id="ARBA00023136"/>
    </source>
</evidence>
<dbReference type="PANTHER" id="PTHR46382:SF1">
    <property type="entry name" value="PHOSPHATIDATE CYTIDYLYLTRANSFERASE"/>
    <property type="match status" value="1"/>
</dbReference>
<evidence type="ECO:0000256" key="6">
    <source>
        <dbReference type="ARBA" id="ARBA00012487"/>
    </source>
</evidence>
<evidence type="ECO:0000256" key="4">
    <source>
        <dbReference type="ARBA" id="ARBA00005189"/>
    </source>
</evidence>
<evidence type="ECO:0000256" key="9">
    <source>
        <dbReference type="ARBA" id="ARBA00022516"/>
    </source>
</evidence>
<dbReference type="Pfam" id="PF01148">
    <property type="entry name" value="CTP_transf_1"/>
    <property type="match status" value="1"/>
</dbReference>
<keyword evidence="16" id="KW-0594">Phospholipid biosynthesis</keyword>
<evidence type="ECO:0000256" key="10">
    <source>
        <dbReference type="ARBA" id="ARBA00022679"/>
    </source>
</evidence>
<accession>A0A5K1ITD3</accession>
<feature type="transmembrane region" description="Helical" evidence="24">
    <location>
        <begin position="219"/>
        <end position="239"/>
    </location>
</feature>
<sequence>MDSKEATSKAAATVKSGGRLHSFMVRAGAGIVYAALFIGSLLFGVVPTAVFASVMSVLCCYEFYRIMRLDGKVPNEFVGLVASVLFPLSVLVDPVWLTVINFLLVLLLGLWYVKNPRTRIADVAVTAFGAIYTGYMLSAIVLLREAIPGWEGALLSIGVCASLWLSDSFAYMVGSRFGKHKMVPKISPKKSWEGFFGGLFGSVVVWIIIWWTGLYEINLWFSILCGVVVSIMGVFGDLLESRIKRGVGVKDSGNLIPGHGGMLDRSDSLIVGVITAYLMLHLGGVL</sequence>
<evidence type="ECO:0000256" key="14">
    <source>
        <dbReference type="ARBA" id="ARBA00023098"/>
    </source>
</evidence>
<evidence type="ECO:0000256" key="19">
    <source>
        <dbReference type="ARBA" id="ARBA00031825"/>
    </source>
</evidence>
<evidence type="ECO:0000256" key="8">
    <source>
        <dbReference type="ARBA" id="ARBA00022475"/>
    </source>
</evidence>
<comment type="subcellular location">
    <subcellularLocation>
        <location evidence="2">Cell membrane</location>
        <topology evidence="2">Multi-pass membrane protein</topology>
    </subcellularLocation>
</comment>
<protein>
    <recommendedName>
        <fullName evidence="7">Phosphatidate cytidylyltransferase</fullName>
        <ecNumber evidence="6">2.7.7.41</ecNumber>
    </recommendedName>
    <alternativeName>
        <fullName evidence="20">CDP-DAG synthase</fullName>
    </alternativeName>
    <alternativeName>
        <fullName evidence="22">CDP-DG synthase</fullName>
    </alternativeName>
    <alternativeName>
        <fullName evidence="18">CDP-diacylglycerol synthase</fullName>
    </alternativeName>
    <alternativeName>
        <fullName evidence="21">CDP-diglyceride pyrophosphorylase</fullName>
    </alternativeName>
    <alternativeName>
        <fullName evidence="23">CDP-diglyceride synthase</fullName>
    </alternativeName>
    <alternativeName>
        <fullName evidence="19">CTP:phosphatidate cytidylyltransferase</fullName>
    </alternativeName>
</protein>
<comment type="similarity">
    <text evidence="5">Belongs to the CDS family.</text>
</comment>
<dbReference type="GO" id="GO:0016024">
    <property type="term" value="P:CDP-diacylglycerol biosynthetic process"/>
    <property type="evidence" value="ECO:0007669"/>
    <property type="project" value="TreeGrafter"/>
</dbReference>
<evidence type="ECO:0000256" key="1">
    <source>
        <dbReference type="ARBA" id="ARBA00001698"/>
    </source>
</evidence>
<feature type="transmembrane region" description="Helical" evidence="24">
    <location>
        <begin position="96"/>
        <end position="113"/>
    </location>
</feature>
<feature type="transmembrane region" description="Helical" evidence="24">
    <location>
        <begin position="31"/>
        <end position="61"/>
    </location>
</feature>
<keyword evidence="12 25" id="KW-0548">Nucleotidyltransferase</keyword>
<keyword evidence="11 24" id="KW-0812">Transmembrane</keyword>
<dbReference type="EC" id="2.7.7.41" evidence="6"/>
<keyword evidence="14" id="KW-0443">Lipid metabolism</keyword>
<keyword evidence="9" id="KW-0444">Lipid biosynthesis</keyword>
<evidence type="ECO:0000256" key="23">
    <source>
        <dbReference type="ARBA" id="ARBA00033406"/>
    </source>
</evidence>
<evidence type="ECO:0000256" key="5">
    <source>
        <dbReference type="ARBA" id="ARBA00010185"/>
    </source>
</evidence>